<comment type="caution">
    <text evidence="8">The sequence shown here is derived from an EMBL/GenBank/DDBJ whole genome shotgun (WGS) entry which is preliminary data.</text>
</comment>
<evidence type="ECO:0000313" key="8">
    <source>
        <dbReference type="EMBL" id="MCI4657216.1"/>
    </source>
</evidence>
<evidence type="ECO:0000256" key="3">
    <source>
        <dbReference type="ARBA" id="ARBA00022692"/>
    </source>
</evidence>
<feature type="transmembrane region" description="Helical" evidence="6">
    <location>
        <begin position="20"/>
        <end position="46"/>
    </location>
</feature>
<feature type="transmembrane region" description="Helical" evidence="6">
    <location>
        <begin position="255"/>
        <end position="280"/>
    </location>
</feature>
<dbReference type="PANTHER" id="PTHR48022:SF2">
    <property type="entry name" value="PLASTIDIC GLUCOSE TRANSPORTER 4"/>
    <property type="match status" value="1"/>
</dbReference>
<dbReference type="InterPro" id="IPR020846">
    <property type="entry name" value="MFS_dom"/>
</dbReference>
<comment type="similarity">
    <text evidence="2">Belongs to the major facilitator superfamily. Sugar transporter (TC 2.A.1.1) family.</text>
</comment>
<keyword evidence="9" id="KW-1185">Reference proteome</keyword>
<feature type="transmembrane region" description="Helical" evidence="6">
    <location>
        <begin position="174"/>
        <end position="192"/>
    </location>
</feature>
<dbReference type="SUPFAM" id="SSF103473">
    <property type="entry name" value="MFS general substrate transporter"/>
    <property type="match status" value="1"/>
</dbReference>
<feature type="transmembrane region" description="Helical" evidence="6">
    <location>
        <begin position="345"/>
        <end position="368"/>
    </location>
</feature>
<feature type="transmembrane region" description="Helical" evidence="6">
    <location>
        <begin position="52"/>
        <end position="74"/>
    </location>
</feature>
<dbReference type="InterPro" id="IPR005828">
    <property type="entry name" value="MFS_sugar_transport-like"/>
</dbReference>
<dbReference type="Pfam" id="PF00083">
    <property type="entry name" value="Sugar_tr"/>
    <property type="match status" value="1"/>
</dbReference>
<dbReference type="RefSeq" id="WP_243011188.1">
    <property type="nucleotide sequence ID" value="NZ_JALGAR010000001.1"/>
</dbReference>
<feature type="transmembrane region" description="Helical" evidence="6">
    <location>
        <begin position="380"/>
        <end position="402"/>
    </location>
</feature>
<dbReference type="EMBL" id="JALGAR010000001">
    <property type="protein sequence ID" value="MCI4657216.1"/>
    <property type="molecule type" value="Genomic_DNA"/>
</dbReference>
<keyword evidence="5 6" id="KW-0472">Membrane</keyword>
<dbReference type="Gene3D" id="1.20.1250.20">
    <property type="entry name" value="MFS general substrate transporter like domains"/>
    <property type="match status" value="1"/>
</dbReference>
<proteinExistence type="inferred from homology"/>
<dbReference type="InterPro" id="IPR050360">
    <property type="entry name" value="MFS_Sugar_Transporters"/>
</dbReference>
<name>A0AA41UJP6_9MICO</name>
<feature type="domain" description="Major facilitator superfamily (MFS) profile" evidence="7">
    <location>
        <begin position="19"/>
        <end position="435"/>
    </location>
</feature>
<accession>A0AA41UJP6</accession>
<dbReference type="InterPro" id="IPR005829">
    <property type="entry name" value="Sugar_transporter_CS"/>
</dbReference>
<dbReference type="GO" id="GO:0005351">
    <property type="term" value="F:carbohydrate:proton symporter activity"/>
    <property type="evidence" value="ECO:0007669"/>
    <property type="project" value="TreeGrafter"/>
</dbReference>
<dbReference type="GO" id="GO:0005886">
    <property type="term" value="C:plasma membrane"/>
    <property type="evidence" value="ECO:0007669"/>
    <property type="project" value="UniProtKB-SubCell"/>
</dbReference>
<evidence type="ECO:0000313" key="9">
    <source>
        <dbReference type="Proteomes" id="UP001165341"/>
    </source>
</evidence>
<feature type="transmembrane region" description="Helical" evidence="6">
    <location>
        <begin position="408"/>
        <end position="431"/>
    </location>
</feature>
<dbReference type="CDD" id="cd17316">
    <property type="entry name" value="MFS_SV2_like"/>
    <property type="match status" value="1"/>
</dbReference>
<keyword evidence="3 6" id="KW-0812">Transmembrane</keyword>
<evidence type="ECO:0000256" key="5">
    <source>
        <dbReference type="ARBA" id="ARBA00023136"/>
    </source>
</evidence>
<evidence type="ECO:0000259" key="7">
    <source>
        <dbReference type="PROSITE" id="PS50850"/>
    </source>
</evidence>
<evidence type="ECO:0000256" key="4">
    <source>
        <dbReference type="ARBA" id="ARBA00022989"/>
    </source>
</evidence>
<dbReference type="PANTHER" id="PTHR48022">
    <property type="entry name" value="PLASTIDIC GLUCOSE TRANSPORTER 4"/>
    <property type="match status" value="1"/>
</dbReference>
<feature type="transmembrane region" description="Helical" evidence="6">
    <location>
        <begin position="110"/>
        <end position="131"/>
    </location>
</feature>
<feature type="transmembrane region" description="Helical" evidence="6">
    <location>
        <begin position="86"/>
        <end position="104"/>
    </location>
</feature>
<gene>
    <name evidence="8" type="ORF">MQH31_05245</name>
</gene>
<protein>
    <submittedName>
        <fullName evidence="8">MFS transporter</fullName>
    </submittedName>
</protein>
<feature type="transmembrane region" description="Helical" evidence="6">
    <location>
        <begin position="292"/>
        <end position="310"/>
    </location>
</feature>
<dbReference type="AlphaFoldDB" id="A0AA41UJP6"/>
<feature type="transmembrane region" description="Helical" evidence="6">
    <location>
        <begin position="322"/>
        <end position="339"/>
    </location>
</feature>
<feature type="transmembrane region" description="Helical" evidence="6">
    <location>
        <begin position="143"/>
        <end position="168"/>
    </location>
</feature>
<dbReference type="InterPro" id="IPR036259">
    <property type="entry name" value="MFS_trans_sf"/>
</dbReference>
<comment type="subcellular location">
    <subcellularLocation>
        <location evidence="1">Cell membrane</location>
        <topology evidence="1">Multi-pass membrane protein</topology>
    </subcellularLocation>
</comment>
<keyword evidence="4 6" id="KW-1133">Transmembrane helix</keyword>
<dbReference type="PROSITE" id="PS00217">
    <property type="entry name" value="SUGAR_TRANSPORT_2"/>
    <property type="match status" value="1"/>
</dbReference>
<dbReference type="Proteomes" id="UP001165341">
    <property type="component" value="Unassembled WGS sequence"/>
</dbReference>
<evidence type="ECO:0000256" key="2">
    <source>
        <dbReference type="ARBA" id="ARBA00010992"/>
    </source>
</evidence>
<reference evidence="8" key="1">
    <citation type="submission" date="2022-03" db="EMBL/GenBank/DDBJ databases">
        <title>Cryobacterium sp. nov. strain ZS14-85, isolated from Antarctic soil.</title>
        <authorList>
            <person name="Li J."/>
            <person name="Niu G."/>
        </authorList>
    </citation>
    <scope>NUCLEOTIDE SEQUENCE</scope>
    <source>
        <strain evidence="8">ZS14-85</strain>
    </source>
</reference>
<evidence type="ECO:0000256" key="6">
    <source>
        <dbReference type="SAM" id="Phobius"/>
    </source>
</evidence>
<sequence length="461" mass="49904">MSSLSIMDEAPTSKFHRKLLIACCGGPFLDGYILSLIGVALVGFVADFPVSPVQVGLIGAASLIGMFFGAIVFGTLTDRIGREKMYAVDLMVLVGACFLTAFVQGPWQLIVLRFIIGLAIGADYPIATSLLTEFTPVKKRGYMIGLSALAWGLGAMTAFLVGWVMVTASGGYGLWRWMLLSGAILGVIVVVIRRGIPESPRWLIQKGRISEAHDVIEQVYGHRDVSLSTVNTEDRTLPTLEALRLVLSRKYRKRVIMCGVLYFAQITPQYAIYIFGPMILLSFGLEGGSLDIIGTAVISLLFVIGNAAALKPVETLGRRPMTVIPFALMAMPLLALWLLPHGPVWFVILAFCFYAFVSGGPSLMEWIYPNELFPTEIRATAVGIVVAISRIGAATGTFLMPIGLDHLGVSGVMLIGAILTVIGFVVTYAWAVETKGRSLEDTSSIPIILPEQLRDARVADR</sequence>
<evidence type="ECO:0000256" key="1">
    <source>
        <dbReference type="ARBA" id="ARBA00004651"/>
    </source>
</evidence>
<organism evidence="8 9">
    <name type="scientific">Cryobacterium zhongshanensis</name>
    <dbReference type="NCBI Taxonomy" id="2928153"/>
    <lineage>
        <taxon>Bacteria</taxon>
        <taxon>Bacillati</taxon>
        <taxon>Actinomycetota</taxon>
        <taxon>Actinomycetes</taxon>
        <taxon>Micrococcales</taxon>
        <taxon>Microbacteriaceae</taxon>
        <taxon>Cryobacterium</taxon>
    </lineage>
</organism>
<dbReference type="PROSITE" id="PS50850">
    <property type="entry name" value="MFS"/>
    <property type="match status" value="1"/>
</dbReference>